<reference evidence="1 2" key="1">
    <citation type="submission" date="2019-01" db="EMBL/GenBank/DDBJ databases">
        <authorList>
            <person name="Chen W.-M."/>
        </authorList>
    </citation>
    <scope>NUCLEOTIDE SEQUENCE [LARGE SCALE GENOMIC DNA]</scope>
    <source>
        <strain evidence="1 2">CCP-6</strain>
    </source>
</reference>
<protein>
    <submittedName>
        <fullName evidence="1">DUF2252 domain-containing protein</fullName>
    </submittedName>
</protein>
<evidence type="ECO:0000313" key="2">
    <source>
        <dbReference type="Proteomes" id="UP000282957"/>
    </source>
</evidence>
<name>A0A437MK02_9PROT</name>
<dbReference type="PANTHER" id="PTHR39441">
    <property type="entry name" value="DUF2252 DOMAIN-CONTAINING PROTEIN"/>
    <property type="match status" value="1"/>
</dbReference>
<dbReference type="Proteomes" id="UP000282957">
    <property type="component" value="Unassembled WGS sequence"/>
</dbReference>
<dbReference type="InterPro" id="IPR011009">
    <property type="entry name" value="Kinase-like_dom_sf"/>
</dbReference>
<dbReference type="InterPro" id="IPR018721">
    <property type="entry name" value="DUF2252"/>
</dbReference>
<sequence length="316" mass="34343">MRAAPFAFLRATYWRWAEIIPTLCPELMGAPPVLAVGDVHLENFGTWRDDEGRLVWGVNDFDEAAVMPWPLDLLRLAVSALLAGGGRESCDAILSGFLDGAEAPCPIVLERDWKWLRKAVLVPEEDRAAFWAKFEALPAAPALPAHEQALLAVLPAGHGVPVFSPRTAGTGSLGRPRFVARADWRGGLVLRESKALVPSGWNLAQAPTDDAISAQAVATGRFRAPDPYYRQIGAIITRRLSPNSRKIEVKDSASQLLEARMLAAMGREIANCQAGDAERWPGVREEAKRMAKGWLHKAAEAAAEAVVKEQKEFAAG</sequence>
<evidence type="ECO:0000313" key="1">
    <source>
        <dbReference type="EMBL" id="RVT97971.1"/>
    </source>
</evidence>
<dbReference type="EMBL" id="SACL01000002">
    <property type="protein sequence ID" value="RVT97971.1"/>
    <property type="molecule type" value="Genomic_DNA"/>
</dbReference>
<dbReference type="Pfam" id="PF10009">
    <property type="entry name" value="DUF2252"/>
    <property type="match status" value="1"/>
</dbReference>
<comment type="caution">
    <text evidence="1">The sequence shown here is derived from an EMBL/GenBank/DDBJ whole genome shotgun (WGS) entry which is preliminary data.</text>
</comment>
<dbReference type="SUPFAM" id="SSF56112">
    <property type="entry name" value="Protein kinase-like (PK-like)"/>
    <property type="match status" value="1"/>
</dbReference>
<keyword evidence="2" id="KW-1185">Reference proteome</keyword>
<gene>
    <name evidence="1" type="ORF">EOD42_07425</name>
</gene>
<accession>A0A437MK02</accession>
<organism evidence="1 2">
    <name type="scientific">Rhodovarius crocodyli</name>
    <dbReference type="NCBI Taxonomy" id="1979269"/>
    <lineage>
        <taxon>Bacteria</taxon>
        <taxon>Pseudomonadati</taxon>
        <taxon>Pseudomonadota</taxon>
        <taxon>Alphaproteobacteria</taxon>
        <taxon>Acetobacterales</taxon>
        <taxon>Roseomonadaceae</taxon>
        <taxon>Rhodovarius</taxon>
    </lineage>
</organism>
<proteinExistence type="predicted"/>
<dbReference type="OrthoDB" id="1491115at2"/>
<dbReference type="PANTHER" id="PTHR39441:SF1">
    <property type="entry name" value="DUF2252 DOMAIN-CONTAINING PROTEIN"/>
    <property type="match status" value="1"/>
</dbReference>
<dbReference type="AlphaFoldDB" id="A0A437MK02"/>